<dbReference type="Proteomes" id="UP000028547">
    <property type="component" value="Unassembled WGS sequence"/>
</dbReference>
<dbReference type="Gene3D" id="2.120.10.10">
    <property type="match status" value="1"/>
</dbReference>
<gene>
    <name evidence="3" type="ORF">Q664_14365</name>
</gene>
<dbReference type="CDD" id="cd15482">
    <property type="entry name" value="Sialidase_non-viral"/>
    <property type="match status" value="1"/>
</dbReference>
<evidence type="ECO:0000256" key="2">
    <source>
        <dbReference type="SAM" id="SignalP"/>
    </source>
</evidence>
<evidence type="ECO:0000313" key="4">
    <source>
        <dbReference type="Proteomes" id="UP000028547"/>
    </source>
</evidence>
<comment type="caution">
    <text evidence="3">The sequence shown here is derived from an EMBL/GenBank/DDBJ whole genome shotgun (WGS) entry which is preliminary data.</text>
</comment>
<dbReference type="RefSeq" id="WP_043394631.1">
    <property type="nucleotide sequence ID" value="NZ_JPMI01000088.1"/>
</dbReference>
<sequence>MILLCLCALLAASPPPPVALRAGAAESGDEVTLNLTGLTAPARAEAGLFLSGKLSVPSHPLRALLLRSTDGGAHWAEVLPTVEHSEVLFVEFEGCQGRVLVGWTTEGPGELLLFASSDCGATWKRRSTLPKAIWSEWPEQMEWTDGQRGTVWLSDANEENAPIRALTTRDGGRTWSSPKEPPPMPPPRPEPETRGPSGVSWKLASDEQFTRVERKEPGGTTQVRAQLPLFWKREGKKLVPAR</sequence>
<organism evidence="3 4">
    <name type="scientific">Archangium violaceum Cb vi76</name>
    <dbReference type="NCBI Taxonomy" id="1406225"/>
    <lineage>
        <taxon>Bacteria</taxon>
        <taxon>Pseudomonadati</taxon>
        <taxon>Myxococcota</taxon>
        <taxon>Myxococcia</taxon>
        <taxon>Myxococcales</taxon>
        <taxon>Cystobacterineae</taxon>
        <taxon>Archangiaceae</taxon>
        <taxon>Archangium</taxon>
    </lineage>
</organism>
<feature type="compositionally biased region" description="Pro residues" evidence="1">
    <location>
        <begin position="179"/>
        <end position="188"/>
    </location>
</feature>
<protein>
    <recommendedName>
        <fullName evidence="5">Sialidase domain-containing protein</fullName>
    </recommendedName>
</protein>
<dbReference type="AlphaFoldDB" id="A0A084SVW5"/>
<feature type="chain" id="PRO_5001781775" description="Sialidase domain-containing protein" evidence="2">
    <location>
        <begin position="20"/>
        <end position="242"/>
    </location>
</feature>
<dbReference type="SUPFAM" id="SSF50939">
    <property type="entry name" value="Sialidases"/>
    <property type="match status" value="1"/>
</dbReference>
<proteinExistence type="predicted"/>
<dbReference type="InterPro" id="IPR036278">
    <property type="entry name" value="Sialidase_sf"/>
</dbReference>
<accession>A0A084SVW5</accession>
<feature type="region of interest" description="Disordered" evidence="1">
    <location>
        <begin position="165"/>
        <end position="201"/>
    </location>
</feature>
<evidence type="ECO:0008006" key="5">
    <source>
        <dbReference type="Google" id="ProtNLM"/>
    </source>
</evidence>
<reference evidence="3 4" key="1">
    <citation type="submission" date="2014-07" db="EMBL/GenBank/DDBJ databases">
        <title>Draft Genome Sequence of Gephyronic Acid Producer, Cystobacter violaceus Strain Cb vi76.</title>
        <authorList>
            <person name="Stevens D.C."/>
            <person name="Young J."/>
            <person name="Carmichael R."/>
            <person name="Tan J."/>
            <person name="Taylor R.E."/>
        </authorList>
    </citation>
    <scope>NUCLEOTIDE SEQUENCE [LARGE SCALE GENOMIC DNA]</scope>
    <source>
        <strain evidence="3 4">Cb vi76</strain>
    </source>
</reference>
<evidence type="ECO:0000313" key="3">
    <source>
        <dbReference type="EMBL" id="KFA92600.1"/>
    </source>
</evidence>
<evidence type="ECO:0000256" key="1">
    <source>
        <dbReference type="SAM" id="MobiDB-lite"/>
    </source>
</evidence>
<dbReference type="EMBL" id="JPMI01000088">
    <property type="protein sequence ID" value="KFA92600.1"/>
    <property type="molecule type" value="Genomic_DNA"/>
</dbReference>
<feature type="signal peptide" evidence="2">
    <location>
        <begin position="1"/>
        <end position="19"/>
    </location>
</feature>
<keyword evidence="2" id="KW-0732">Signal</keyword>
<name>A0A084SVW5_9BACT</name>